<dbReference type="AlphaFoldDB" id="A0A9W9CX81"/>
<name>A0A9W9CX81_9PLEO</name>
<evidence type="ECO:0000256" key="2">
    <source>
        <dbReference type="SAM" id="MobiDB-lite"/>
    </source>
</evidence>
<evidence type="ECO:0000256" key="1">
    <source>
        <dbReference type="PROSITE-ProRule" id="PRU00047"/>
    </source>
</evidence>
<evidence type="ECO:0000313" key="5">
    <source>
        <dbReference type="Proteomes" id="UP001140510"/>
    </source>
</evidence>
<evidence type="ECO:0000259" key="3">
    <source>
        <dbReference type="PROSITE" id="PS50158"/>
    </source>
</evidence>
<feature type="compositionally biased region" description="Polar residues" evidence="2">
    <location>
        <begin position="29"/>
        <end position="55"/>
    </location>
</feature>
<dbReference type="GO" id="GO:0003676">
    <property type="term" value="F:nucleic acid binding"/>
    <property type="evidence" value="ECO:0007669"/>
    <property type="project" value="InterPro"/>
</dbReference>
<keyword evidence="1" id="KW-0862">Zinc</keyword>
<feature type="compositionally biased region" description="Acidic residues" evidence="2">
    <location>
        <begin position="60"/>
        <end position="79"/>
    </location>
</feature>
<dbReference type="PROSITE" id="PS50158">
    <property type="entry name" value="ZF_CCHC"/>
    <property type="match status" value="1"/>
</dbReference>
<keyword evidence="1" id="KW-0863">Zinc-finger</keyword>
<organism evidence="4 5">
    <name type="scientific">Didymella pomorum</name>
    <dbReference type="NCBI Taxonomy" id="749634"/>
    <lineage>
        <taxon>Eukaryota</taxon>
        <taxon>Fungi</taxon>
        <taxon>Dikarya</taxon>
        <taxon>Ascomycota</taxon>
        <taxon>Pezizomycotina</taxon>
        <taxon>Dothideomycetes</taxon>
        <taxon>Pleosporomycetidae</taxon>
        <taxon>Pleosporales</taxon>
        <taxon>Pleosporineae</taxon>
        <taxon>Didymellaceae</taxon>
        <taxon>Didymella</taxon>
    </lineage>
</organism>
<proteinExistence type="predicted"/>
<dbReference type="OrthoDB" id="5430015at2759"/>
<dbReference type="Proteomes" id="UP001140510">
    <property type="component" value="Unassembled WGS sequence"/>
</dbReference>
<gene>
    <name evidence="4" type="ORF">N0V91_011388</name>
</gene>
<keyword evidence="5" id="KW-1185">Reference proteome</keyword>
<evidence type="ECO:0000313" key="4">
    <source>
        <dbReference type="EMBL" id="KAJ4392488.1"/>
    </source>
</evidence>
<feature type="domain" description="CCHC-type" evidence="3">
    <location>
        <begin position="8"/>
        <end position="21"/>
    </location>
</feature>
<dbReference type="SMART" id="SM00343">
    <property type="entry name" value="ZnF_C2HC"/>
    <property type="match status" value="1"/>
</dbReference>
<accession>A0A9W9CX81</accession>
<dbReference type="SUPFAM" id="SSF57756">
    <property type="entry name" value="Retrovirus zinc finger-like domains"/>
    <property type="match status" value="1"/>
</dbReference>
<dbReference type="InterPro" id="IPR001878">
    <property type="entry name" value="Znf_CCHC"/>
</dbReference>
<comment type="caution">
    <text evidence="4">The sequence shown here is derived from an EMBL/GenBank/DDBJ whole genome shotgun (WGS) entry which is preliminary data.</text>
</comment>
<dbReference type="InterPro" id="IPR036875">
    <property type="entry name" value="Znf_CCHC_sf"/>
</dbReference>
<dbReference type="Pfam" id="PF00098">
    <property type="entry name" value="zf-CCHC"/>
    <property type="match status" value="1"/>
</dbReference>
<reference evidence="4" key="1">
    <citation type="submission" date="2022-10" db="EMBL/GenBank/DDBJ databases">
        <title>Tapping the CABI collections for fungal endophytes: first genome assemblies for Collariella, Neodidymelliopsis, Ascochyta clinopodiicola, Didymella pomorum, Didymosphaeria variabile, Neocosmospora piperis and Neocucurbitaria cava.</title>
        <authorList>
            <person name="Hill R."/>
        </authorList>
    </citation>
    <scope>NUCLEOTIDE SEQUENCE</scope>
    <source>
        <strain evidence="4">IMI 355091</strain>
    </source>
</reference>
<dbReference type="GO" id="GO:0008270">
    <property type="term" value="F:zinc ion binding"/>
    <property type="evidence" value="ECO:0007669"/>
    <property type="project" value="UniProtKB-KW"/>
</dbReference>
<keyword evidence="1" id="KW-0479">Metal-binding</keyword>
<dbReference type="Gene3D" id="4.10.60.10">
    <property type="entry name" value="Zinc finger, CCHC-type"/>
    <property type="match status" value="1"/>
</dbReference>
<dbReference type="EMBL" id="JAPEVA010000245">
    <property type="protein sequence ID" value="KAJ4392488.1"/>
    <property type="molecule type" value="Genomic_DNA"/>
</dbReference>
<protein>
    <recommendedName>
        <fullName evidence="3">CCHC-type domain-containing protein</fullName>
    </recommendedName>
</protein>
<feature type="region of interest" description="Disordered" evidence="2">
    <location>
        <begin position="13"/>
        <end position="79"/>
    </location>
</feature>
<sequence>MPRKQLTCYNCGGKGHKADQCSLPKKPRANNTVFKETPKVTTNGPKPGNIQNRHITTGPDDYDEDDEFDWDESDEESGN</sequence>